<reference evidence="9" key="1">
    <citation type="submission" date="2021-03" db="EMBL/GenBank/DDBJ databases">
        <authorList>
            <person name="Tagirdzhanova G."/>
        </authorList>
    </citation>
    <scope>NUCLEOTIDE SEQUENCE</scope>
</reference>
<dbReference type="Proteomes" id="UP000664203">
    <property type="component" value="Unassembled WGS sequence"/>
</dbReference>
<dbReference type="CDD" id="cd06097">
    <property type="entry name" value="Aspergillopepsin_like"/>
    <property type="match status" value="1"/>
</dbReference>
<dbReference type="GO" id="GO:0004190">
    <property type="term" value="F:aspartic-type endopeptidase activity"/>
    <property type="evidence" value="ECO:0007669"/>
    <property type="project" value="UniProtKB-KW"/>
</dbReference>
<dbReference type="PROSITE" id="PS51767">
    <property type="entry name" value="PEPTIDASE_A1"/>
    <property type="match status" value="1"/>
</dbReference>
<gene>
    <name evidence="9" type="primary">PEP1_2</name>
    <name evidence="9" type="ORF">ALECFALPRED_006165</name>
</gene>
<proteinExistence type="inferred from homology"/>
<dbReference type="InterPro" id="IPR001461">
    <property type="entry name" value="Aspartic_peptidase_A1"/>
</dbReference>
<dbReference type="GO" id="GO:0006508">
    <property type="term" value="P:proteolysis"/>
    <property type="evidence" value="ECO:0007669"/>
    <property type="project" value="UniProtKB-KW"/>
</dbReference>
<protein>
    <submittedName>
        <fullName evidence="9">Type I transmembrane sorting receptor</fullName>
    </submittedName>
</protein>
<keyword evidence="7" id="KW-0732">Signal</keyword>
<sequence length="416" mass="43045">MHLLQQVAAASAFASIVVAAPYRPYPISKRSSNVTGAAKFTVLQGPPKLQGKKIAGPIALARVYGKYARIGANAPAQVNAAASKAAGTNDGTVVASPEQYDQAYLESVTVGGQTLNLDFDTGSSDLWVFSSELPANEQTGHNIYNPANSPTSAVDTGETWNISYGDGSSASGNVYTDVVNVGGTSVTGQAVELAETISSEFAQDQSDGLLGLAFSSINTVTPNQQQTFFANAESSLESPLFTANLKKGEPGSYNFGYIDSSEYTGDITYTAVDNSQGFWGFTSSGYTVGSGSAVTESIPAIADTGTSLLLLPDDVISAYYGQVSGSSNSQTDGGYIFDCTATLPDLTLQIEGYAAVVPGSYLNYAPASESGSCYGGLQSNDGIGQSIFGDIFLKSQFVVFDDASGGPQLGFASKTL</sequence>
<dbReference type="AlphaFoldDB" id="A0A8H3FYW5"/>
<dbReference type="PANTHER" id="PTHR47966:SF2">
    <property type="entry name" value="ASPERGILLOPEPSIN-1-RELATED"/>
    <property type="match status" value="1"/>
</dbReference>
<dbReference type="InterPro" id="IPR033121">
    <property type="entry name" value="PEPTIDASE_A1"/>
</dbReference>
<keyword evidence="10" id="KW-1185">Reference proteome</keyword>
<name>A0A8H3FYW5_9LECA</name>
<keyword evidence="9" id="KW-0812">Transmembrane</keyword>
<evidence type="ECO:0000259" key="8">
    <source>
        <dbReference type="PROSITE" id="PS51767"/>
    </source>
</evidence>
<feature type="active site" evidence="5">
    <location>
        <position position="303"/>
    </location>
</feature>
<dbReference type="PANTHER" id="PTHR47966">
    <property type="entry name" value="BETA-SITE APP-CLEAVING ENZYME, ISOFORM A-RELATED"/>
    <property type="match status" value="1"/>
</dbReference>
<comment type="similarity">
    <text evidence="1 6">Belongs to the peptidase A1 family.</text>
</comment>
<feature type="active site" evidence="5">
    <location>
        <position position="120"/>
    </location>
</feature>
<dbReference type="EMBL" id="CAJPDR010000392">
    <property type="protein sequence ID" value="CAF9934856.1"/>
    <property type="molecule type" value="Genomic_DNA"/>
</dbReference>
<evidence type="ECO:0000256" key="5">
    <source>
        <dbReference type="PIRSR" id="PIRSR601461-1"/>
    </source>
</evidence>
<evidence type="ECO:0000256" key="2">
    <source>
        <dbReference type="ARBA" id="ARBA00022670"/>
    </source>
</evidence>
<evidence type="ECO:0000313" key="10">
    <source>
        <dbReference type="Proteomes" id="UP000664203"/>
    </source>
</evidence>
<dbReference type="InterPro" id="IPR001969">
    <property type="entry name" value="Aspartic_peptidase_AS"/>
</dbReference>
<feature type="signal peptide" evidence="7">
    <location>
        <begin position="1"/>
        <end position="19"/>
    </location>
</feature>
<evidence type="ECO:0000256" key="6">
    <source>
        <dbReference type="RuleBase" id="RU000454"/>
    </source>
</evidence>
<keyword evidence="4 6" id="KW-0378">Hydrolase</keyword>
<comment type="caution">
    <text evidence="9">The sequence shown here is derived from an EMBL/GenBank/DDBJ whole genome shotgun (WGS) entry which is preliminary data.</text>
</comment>
<keyword evidence="9" id="KW-0675">Receptor</keyword>
<evidence type="ECO:0000256" key="3">
    <source>
        <dbReference type="ARBA" id="ARBA00022750"/>
    </source>
</evidence>
<evidence type="ECO:0000313" key="9">
    <source>
        <dbReference type="EMBL" id="CAF9934856.1"/>
    </source>
</evidence>
<organism evidence="9 10">
    <name type="scientific">Alectoria fallacina</name>
    <dbReference type="NCBI Taxonomy" id="1903189"/>
    <lineage>
        <taxon>Eukaryota</taxon>
        <taxon>Fungi</taxon>
        <taxon>Dikarya</taxon>
        <taxon>Ascomycota</taxon>
        <taxon>Pezizomycotina</taxon>
        <taxon>Lecanoromycetes</taxon>
        <taxon>OSLEUM clade</taxon>
        <taxon>Lecanoromycetidae</taxon>
        <taxon>Lecanorales</taxon>
        <taxon>Lecanorineae</taxon>
        <taxon>Parmeliaceae</taxon>
        <taxon>Alectoria</taxon>
    </lineage>
</organism>
<keyword evidence="3 6" id="KW-0064">Aspartyl protease</keyword>
<evidence type="ECO:0000256" key="4">
    <source>
        <dbReference type="ARBA" id="ARBA00022801"/>
    </source>
</evidence>
<dbReference type="PROSITE" id="PS00141">
    <property type="entry name" value="ASP_PROTEASE"/>
    <property type="match status" value="2"/>
</dbReference>
<feature type="domain" description="Peptidase A1" evidence="8">
    <location>
        <begin position="104"/>
        <end position="412"/>
    </location>
</feature>
<evidence type="ECO:0000256" key="7">
    <source>
        <dbReference type="SAM" id="SignalP"/>
    </source>
</evidence>
<accession>A0A8H3FYW5</accession>
<dbReference type="Pfam" id="PF00026">
    <property type="entry name" value="Asp"/>
    <property type="match status" value="1"/>
</dbReference>
<dbReference type="FunFam" id="2.40.70.10:FF:000024">
    <property type="entry name" value="Endothiapepsin"/>
    <property type="match status" value="1"/>
</dbReference>
<dbReference type="PRINTS" id="PR00792">
    <property type="entry name" value="PEPSIN"/>
</dbReference>
<dbReference type="OrthoDB" id="2747330at2759"/>
<dbReference type="FunFam" id="2.40.70.10:FF:000026">
    <property type="entry name" value="Endothiapepsin"/>
    <property type="match status" value="1"/>
</dbReference>
<dbReference type="SUPFAM" id="SSF50630">
    <property type="entry name" value="Acid proteases"/>
    <property type="match status" value="1"/>
</dbReference>
<keyword evidence="9" id="KW-0472">Membrane</keyword>
<evidence type="ECO:0000256" key="1">
    <source>
        <dbReference type="ARBA" id="ARBA00007447"/>
    </source>
</evidence>
<dbReference type="InterPro" id="IPR034163">
    <property type="entry name" value="Aspergillopepsin-like_cat_dom"/>
</dbReference>
<dbReference type="Gene3D" id="2.40.70.10">
    <property type="entry name" value="Acid Proteases"/>
    <property type="match status" value="2"/>
</dbReference>
<feature type="chain" id="PRO_5034053366" evidence="7">
    <location>
        <begin position="20"/>
        <end position="416"/>
    </location>
</feature>
<keyword evidence="2 6" id="KW-0645">Protease</keyword>
<dbReference type="InterPro" id="IPR021109">
    <property type="entry name" value="Peptidase_aspartic_dom_sf"/>
</dbReference>